<evidence type="ECO:0000313" key="12">
    <source>
        <dbReference type="EMBL" id="CAL1583394.1"/>
    </source>
</evidence>
<dbReference type="GO" id="GO:0005886">
    <property type="term" value="C:plasma membrane"/>
    <property type="evidence" value="ECO:0007669"/>
    <property type="project" value="UniProtKB-SubCell"/>
</dbReference>
<dbReference type="SUPFAM" id="SSF57302">
    <property type="entry name" value="Snake toxin-like"/>
    <property type="match status" value="1"/>
</dbReference>
<dbReference type="InterPro" id="IPR045860">
    <property type="entry name" value="Snake_toxin-like_sf"/>
</dbReference>
<evidence type="ECO:0000256" key="6">
    <source>
        <dbReference type="ARBA" id="ARBA00023157"/>
    </source>
</evidence>
<evidence type="ECO:0000313" key="13">
    <source>
        <dbReference type="Proteomes" id="UP001497482"/>
    </source>
</evidence>
<evidence type="ECO:0000256" key="3">
    <source>
        <dbReference type="ARBA" id="ARBA00022622"/>
    </source>
</evidence>
<dbReference type="InterPro" id="IPR046354">
    <property type="entry name" value="SPACA4/Bouncer"/>
</dbReference>
<dbReference type="PANTHER" id="PTHR47613:SF1">
    <property type="entry name" value="SPERM ACROSOME MEMBRANE-ASSOCIATED PROTEIN 4"/>
    <property type="match status" value="1"/>
</dbReference>
<dbReference type="GO" id="GO:0035036">
    <property type="term" value="P:sperm-egg recognition"/>
    <property type="evidence" value="ECO:0007669"/>
    <property type="project" value="TreeGrafter"/>
</dbReference>
<dbReference type="SMART" id="SM00134">
    <property type="entry name" value="LU"/>
    <property type="match status" value="1"/>
</dbReference>
<dbReference type="Proteomes" id="UP001497482">
    <property type="component" value="Chromosome 16"/>
</dbReference>
<dbReference type="GO" id="GO:0098552">
    <property type="term" value="C:side of membrane"/>
    <property type="evidence" value="ECO:0007669"/>
    <property type="project" value="UniProtKB-KW"/>
</dbReference>
<keyword evidence="6" id="KW-1015">Disulfide bond</keyword>
<keyword evidence="7" id="KW-0325">Glycoprotein</keyword>
<name>A0AAV2K0R1_KNICA</name>
<evidence type="ECO:0000256" key="7">
    <source>
        <dbReference type="ARBA" id="ARBA00023180"/>
    </source>
</evidence>
<dbReference type="EMBL" id="OZ035838">
    <property type="protein sequence ID" value="CAL1583394.1"/>
    <property type="molecule type" value="Genomic_DNA"/>
</dbReference>
<evidence type="ECO:0000259" key="11">
    <source>
        <dbReference type="SMART" id="SM00134"/>
    </source>
</evidence>
<keyword evidence="13" id="KW-1185">Reference proteome</keyword>
<protein>
    <recommendedName>
        <fullName evidence="11">UPAR/Ly6 domain-containing protein</fullName>
    </recommendedName>
</protein>
<dbReference type="AlphaFoldDB" id="A0AAV2K0R1"/>
<evidence type="ECO:0000256" key="1">
    <source>
        <dbReference type="ARBA" id="ARBA00004609"/>
    </source>
</evidence>
<keyword evidence="3" id="KW-0336">GPI-anchor</keyword>
<dbReference type="PANTHER" id="PTHR47613">
    <property type="entry name" value="SPERM ACROSOME MEMBRANE-ASSOCIATED PROTEIN 4"/>
    <property type="match status" value="1"/>
</dbReference>
<evidence type="ECO:0000256" key="10">
    <source>
        <dbReference type="SAM" id="SignalP"/>
    </source>
</evidence>
<evidence type="ECO:0000256" key="8">
    <source>
        <dbReference type="ARBA" id="ARBA00023288"/>
    </source>
</evidence>
<reference evidence="12 13" key="1">
    <citation type="submission" date="2024-04" db="EMBL/GenBank/DDBJ databases">
        <authorList>
            <person name="Waldvogel A.-M."/>
            <person name="Schoenle A."/>
        </authorList>
    </citation>
    <scope>NUCLEOTIDE SEQUENCE [LARGE SCALE GENOMIC DNA]</scope>
</reference>
<sequence length="128" mass="13487">MNRTVFQLFAVAFCFVTVQALMCYECKLGFGDLCYTSKTTCDAGQHCFSGIGEAASLMPIKMKGCLEISKCNKTEAVNFPTSGNTTVYTMTKTCCSTDLCNSAPAGLPGVLQLALASVAAVFAAHALV</sequence>
<evidence type="ECO:0000256" key="2">
    <source>
        <dbReference type="ARBA" id="ARBA00022475"/>
    </source>
</evidence>
<evidence type="ECO:0000256" key="5">
    <source>
        <dbReference type="ARBA" id="ARBA00023136"/>
    </source>
</evidence>
<dbReference type="Gene3D" id="2.10.60.10">
    <property type="entry name" value="CD59"/>
    <property type="match status" value="1"/>
</dbReference>
<keyword evidence="4 10" id="KW-0732">Signal</keyword>
<feature type="domain" description="UPAR/Ly6" evidence="11">
    <location>
        <begin position="21"/>
        <end position="114"/>
    </location>
</feature>
<comment type="subcellular location">
    <subcellularLocation>
        <location evidence="1">Cell membrane</location>
        <topology evidence="1">Lipid-anchor</topology>
        <topology evidence="1">GPI-anchor</topology>
    </subcellularLocation>
</comment>
<dbReference type="Pfam" id="PF00021">
    <property type="entry name" value="UPAR_LY6"/>
    <property type="match status" value="1"/>
</dbReference>
<keyword evidence="2" id="KW-1003">Cell membrane</keyword>
<organism evidence="12 13">
    <name type="scientific">Knipowitschia caucasica</name>
    <name type="common">Caucasian dwarf goby</name>
    <name type="synonym">Pomatoschistus caucasicus</name>
    <dbReference type="NCBI Taxonomy" id="637954"/>
    <lineage>
        <taxon>Eukaryota</taxon>
        <taxon>Metazoa</taxon>
        <taxon>Chordata</taxon>
        <taxon>Craniata</taxon>
        <taxon>Vertebrata</taxon>
        <taxon>Euteleostomi</taxon>
        <taxon>Actinopterygii</taxon>
        <taxon>Neopterygii</taxon>
        <taxon>Teleostei</taxon>
        <taxon>Neoteleostei</taxon>
        <taxon>Acanthomorphata</taxon>
        <taxon>Gobiaria</taxon>
        <taxon>Gobiiformes</taxon>
        <taxon>Gobioidei</taxon>
        <taxon>Gobiidae</taxon>
        <taxon>Gobiinae</taxon>
        <taxon>Knipowitschia</taxon>
    </lineage>
</organism>
<gene>
    <name evidence="12" type="ORF">KC01_LOCUS13870</name>
</gene>
<feature type="chain" id="PRO_5043449753" description="UPAR/Ly6 domain-containing protein" evidence="10">
    <location>
        <begin position="21"/>
        <end position="128"/>
    </location>
</feature>
<feature type="signal peptide" evidence="10">
    <location>
        <begin position="1"/>
        <end position="20"/>
    </location>
</feature>
<comment type="similarity">
    <text evidence="9">Belongs to the SPACA4/bouncer family.</text>
</comment>
<evidence type="ECO:0000256" key="9">
    <source>
        <dbReference type="ARBA" id="ARBA00029446"/>
    </source>
</evidence>
<accession>A0AAV2K0R1</accession>
<evidence type="ECO:0000256" key="4">
    <source>
        <dbReference type="ARBA" id="ARBA00022729"/>
    </source>
</evidence>
<dbReference type="InterPro" id="IPR016054">
    <property type="entry name" value="LY6_UPA_recep-like"/>
</dbReference>
<keyword evidence="5" id="KW-0472">Membrane</keyword>
<proteinExistence type="inferred from homology"/>
<keyword evidence="8" id="KW-0449">Lipoprotein</keyword>